<evidence type="ECO:0000313" key="2">
    <source>
        <dbReference type="EMBL" id="VDM91517.1"/>
    </source>
</evidence>
<evidence type="ECO:0000313" key="3">
    <source>
        <dbReference type="Proteomes" id="UP000277928"/>
    </source>
</evidence>
<keyword evidence="3" id="KW-1185">Reference proteome</keyword>
<protein>
    <submittedName>
        <fullName evidence="2">Uncharacterized protein</fullName>
    </submittedName>
</protein>
<feature type="non-terminal residue" evidence="2">
    <location>
        <position position="1"/>
    </location>
</feature>
<name>A0A3P7K4L5_LITSI</name>
<gene>
    <name evidence="2" type="ORF">NLS_LOCUS9349</name>
</gene>
<evidence type="ECO:0000256" key="1">
    <source>
        <dbReference type="SAM" id="MobiDB-lite"/>
    </source>
</evidence>
<reference evidence="2 3" key="1">
    <citation type="submission" date="2018-08" db="EMBL/GenBank/DDBJ databases">
        <authorList>
            <person name="Laetsch R D."/>
            <person name="Stevens L."/>
            <person name="Kumar S."/>
            <person name="Blaxter L. M."/>
        </authorList>
    </citation>
    <scope>NUCLEOTIDE SEQUENCE [LARGE SCALE GENOMIC DNA]</scope>
</reference>
<proteinExistence type="predicted"/>
<sequence>ENEQDMMERSKLEQCCWEELK</sequence>
<dbReference type="AlphaFoldDB" id="A0A3P7K4L5"/>
<feature type="region of interest" description="Disordered" evidence="1">
    <location>
        <begin position="1"/>
        <end position="21"/>
    </location>
</feature>
<accession>A0A3P7K4L5</accession>
<dbReference type="EMBL" id="UYRX01001524">
    <property type="protein sequence ID" value="VDM91517.1"/>
    <property type="molecule type" value="Genomic_DNA"/>
</dbReference>
<dbReference type="Proteomes" id="UP000277928">
    <property type="component" value="Unassembled WGS sequence"/>
</dbReference>
<organism evidence="2 3">
    <name type="scientific">Litomosoides sigmodontis</name>
    <name type="common">Filarial nematode worm</name>
    <dbReference type="NCBI Taxonomy" id="42156"/>
    <lineage>
        <taxon>Eukaryota</taxon>
        <taxon>Metazoa</taxon>
        <taxon>Ecdysozoa</taxon>
        <taxon>Nematoda</taxon>
        <taxon>Chromadorea</taxon>
        <taxon>Rhabditida</taxon>
        <taxon>Spirurina</taxon>
        <taxon>Spiruromorpha</taxon>
        <taxon>Filarioidea</taxon>
        <taxon>Onchocercidae</taxon>
        <taxon>Litomosoides</taxon>
    </lineage>
</organism>